<evidence type="ECO:0000256" key="16">
    <source>
        <dbReference type="SAM" id="MobiDB-lite"/>
    </source>
</evidence>
<evidence type="ECO:0000256" key="4">
    <source>
        <dbReference type="ARBA" id="ARBA00008842"/>
    </source>
</evidence>
<evidence type="ECO:0000256" key="3">
    <source>
        <dbReference type="ARBA" id="ARBA00004586"/>
    </source>
</evidence>
<dbReference type="Gene3D" id="3.30.70.3490">
    <property type="match status" value="1"/>
</dbReference>
<dbReference type="Gene3D" id="2.30.29.30">
    <property type="entry name" value="Pleckstrin-homology domain (PH domain)/Phosphotyrosine-binding domain (PTB)"/>
    <property type="match status" value="1"/>
</dbReference>
<keyword evidence="8" id="KW-0963">Cytoplasm</keyword>
<comment type="similarity">
    <text evidence="4 14">Belongs to the OSBP family.</text>
</comment>
<evidence type="ECO:0000256" key="14">
    <source>
        <dbReference type="RuleBase" id="RU003844"/>
    </source>
</evidence>
<evidence type="ECO:0000313" key="18">
    <source>
        <dbReference type="EMBL" id="RXN09663.1"/>
    </source>
</evidence>
<dbReference type="InterPro" id="IPR001849">
    <property type="entry name" value="PH_domain"/>
</dbReference>
<keyword evidence="9" id="KW-0597">Phosphoprotein</keyword>
<comment type="caution">
    <text evidence="18">The sequence shown here is derived from an EMBL/GenBank/DDBJ whole genome shotgun (WGS) entry which is preliminary data.</text>
</comment>
<evidence type="ECO:0000259" key="17">
    <source>
        <dbReference type="PROSITE" id="PS50003"/>
    </source>
</evidence>
<dbReference type="InterPro" id="IPR001790">
    <property type="entry name" value="Ribosomal_uL10"/>
</dbReference>
<dbReference type="SUPFAM" id="SSF160369">
    <property type="entry name" value="Ribosomal protein L10-like"/>
    <property type="match status" value="1"/>
</dbReference>
<dbReference type="PROSITE" id="PS50003">
    <property type="entry name" value="PH_DOMAIN"/>
    <property type="match status" value="1"/>
</dbReference>
<dbReference type="InterPro" id="IPR018494">
    <property type="entry name" value="Oxysterol-bd_CS"/>
</dbReference>
<evidence type="ECO:0000256" key="15">
    <source>
        <dbReference type="RuleBase" id="RU003845"/>
    </source>
</evidence>
<organism evidence="18 19">
    <name type="scientific">Labeo rohita</name>
    <name type="common">Indian major carp</name>
    <name type="synonym">Cyprinus rohita</name>
    <dbReference type="NCBI Taxonomy" id="84645"/>
    <lineage>
        <taxon>Eukaryota</taxon>
        <taxon>Metazoa</taxon>
        <taxon>Chordata</taxon>
        <taxon>Craniata</taxon>
        <taxon>Vertebrata</taxon>
        <taxon>Euteleostomi</taxon>
        <taxon>Actinopterygii</taxon>
        <taxon>Neopterygii</taxon>
        <taxon>Teleostei</taxon>
        <taxon>Ostariophysi</taxon>
        <taxon>Cypriniformes</taxon>
        <taxon>Cyprinidae</taxon>
        <taxon>Labeoninae</taxon>
        <taxon>Labeonini</taxon>
        <taxon>Labeo</taxon>
    </lineage>
</organism>
<evidence type="ECO:0000256" key="6">
    <source>
        <dbReference type="ARBA" id="ARBA00022448"/>
    </source>
</evidence>
<keyword evidence="10" id="KW-0256">Endoplasmic reticulum</keyword>
<dbReference type="FunFam" id="2.30.29.30:FF:000011">
    <property type="entry name" value="Oxysterol-binding protein"/>
    <property type="match status" value="1"/>
</dbReference>
<keyword evidence="6 15" id="KW-0813">Transport</keyword>
<dbReference type="PROSITE" id="PS01013">
    <property type="entry name" value="OSBP"/>
    <property type="match status" value="1"/>
</dbReference>
<name>A0A498LPU9_LABRO</name>
<dbReference type="Proteomes" id="UP000290572">
    <property type="component" value="Unassembled WGS sequence"/>
</dbReference>
<dbReference type="GO" id="GO:0006699">
    <property type="term" value="P:bile acid biosynthetic process"/>
    <property type="evidence" value="ECO:0007669"/>
    <property type="project" value="UniProtKB-ARBA"/>
</dbReference>
<evidence type="ECO:0000256" key="5">
    <source>
        <dbReference type="ARBA" id="ARBA00008889"/>
    </source>
</evidence>
<proteinExistence type="evidence at protein level"/>
<comment type="similarity">
    <text evidence="5">Belongs to the universal ribosomal protein uL10 family.</text>
</comment>
<dbReference type="CDD" id="cd13287">
    <property type="entry name" value="PH_ORP3_ORP6_ORP7"/>
    <property type="match status" value="1"/>
</dbReference>
<dbReference type="InterPro" id="IPR043141">
    <property type="entry name" value="Ribosomal_uL10-like_sf"/>
</dbReference>
<evidence type="ECO:0000256" key="2">
    <source>
        <dbReference type="ARBA" id="ARBA00004514"/>
    </source>
</evidence>
<dbReference type="PANTHER" id="PTHR10972">
    <property type="entry name" value="OXYSTEROL-BINDING PROTEIN-RELATED"/>
    <property type="match status" value="1"/>
</dbReference>
<dbReference type="SMART" id="SM00233">
    <property type="entry name" value="PH"/>
    <property type="match status" value="1"/>
</dbReference>
<evidence type="ECO:0000256" key="13">
    <source>
        <dbReference type="ARBA" id="ARBA00023136"/>
    </source>
</evidence>
<keyword evidence="7" id="KW-1003">Cell membrane</keyword>
<evidence type="ECO:0000256" key="8">
    <source>
        <dbReference type="ARBA" id="ARBA00022490"/>
    </source>
</evidence>
<evidence type="ECO:0000313" key="19">
    <source>
        <dbReference type="Proteomes" id="UP000290572"/>
    </source>
</evidence>
<protein>
    <recommendedName>
        <fullName evidence="15">Oxysterol-binding protein</fullName>
    </recommendedName>
</protein>
<dbReference type="GO" id="GO:0031965">
    <property type="term" value="C:nuclear membrane"/>
    <property type="evidence" value="ECO:0007669"/>
    <property type="project" value="TreeGrafter"/>
</dbReference>
<dbReference type="STRING" id="84645.A0A498LPU9"/>
<dbReference type="InterPro" id="IPR037239">
    <property type="entry name" value="OSBP_sf"/>
</dbReference>
<dbReference type="Pfam" id="PF01237">
    <property type="entry name" value="Oxysterol_BP"/>
    <property type="match status" value="2"/>
</dbReference>
<dbReference type="Pfam" id="PF15409">
    <property type="entry name" value="PH_8"/>
    <property type="match status" value="1"/>
</dbReference>
<dbReference type="SUPFAM" id="SSF50729">
    <property type="entry name" value="PH domain-like"/>
    <property type="match status" value="1"/>
</dbReference>
<keyword evidence="20" id="KW-1267">Proteomics identification</keyword>
<dbReference type="EMBL" id="QBIY01013255">
    <property type="protein sequence ID" value="RXN09663.1"/>
    <property type="molecule type" value="Genomic_DNA"/>
</dbReference>
<dbReference type="GO" id="GO:0005829">
    <property type="term" value="C:cytosol"/>
    <property type="evidence" value="ECO:0007669"/>
    <property type="project" value="UniProtKB-SubCell"/>
</dbReference>
<dbReference type="InterPro" id="IPR041680">
    <property type="entry name" value="PH_8"/>
</dbReference>
<accession>A0A498LPU9</accession>
<evidence type="ECO:0000256" key="7">
    <source>
        <dbReference type="ARBA" id="ARBA00022475"/>
    </source>
</evidence>
<feature type="region of interest" description="Disordered" evidence="16">
    <location>
        <begin position="522"/>
        <end position="567"/>
    </location>
</feature>
<dbReference type="Pfam" id="PF00466">
    <property type="entry name" value="Ribosomal_L10"/>
    <property type="match status" value="1"/>
</dbReference>
<evidence type="ECO:0007829" key="20">
    <source>
        <dbReference type="PeptideAtlas" id="A0A498LPU9"/>
    </source>
</evidence>
<dbReference type="InterPro" id="IPR011993">
    <property type="entry name" value="PH-like_dom_sf"/>
</dbReference>
<evidence type="ECO:0000256" key="1">
    <source>
        <dbReference type="ARBA" id="ARBA00004236"/>
    </source>
</evidence>
<evidence type="ECO:0000256" key="12">
    <source>
        <dbReference type="ARBA" id="ARBA00023121"/>
    </source>
</evidence>
<dbReference type="FunFam" id="3.30.70.3490:FF:000002">
    <property type="entry name" value="Oxysterol-binding protein"/>
    <property type="match status" value="1"/>
</dbReference>
<dbReference type="SUPFAM" id="SSF144000">
    <property type="entry name" value="Oxysterol-binding protein-like"/>
    <property type="match status" value="1"/>
</dbReference>
<dbReference type="GO" id="GO:0005886">
    <property type="term" value="C:plasma membrane"/>
    <property type="evidence" value="ECO:0007669"/>
    <property type="project" value="UniProtKB-SubCell"/>
</dbReference>
<keyword evidence="19" id="KW-1185">Reference proteome</keyword>
<evidence type="ECO:0000256" key="11">
    <source>
        <dbReference type="ARBA" id="ARBA00023055"/>
    </source>
</evidence>
<dbReference type="GO" id="GO:0015485">
    <property type="term" value="F:cholesterol binding"/>
    <property type="evidence" value="ECO:0007669"/>
    <property type="project" value="TreeGrafter"/>
</dbReference>
<reference evidence="18 19" key="1">
    <citation type="submission" date="2018-03" db="EMBL/GenBank/DDBJ databases">
        <title>Draft genome sequence of Rohu Carp (Labeo rohita).</title>
        <authorList>
            <person name="Das P."/>
            <person name="Kushwaha B."/>
            <person name="Joshi C.G."/>
            <person name="Kumar D."/>
            <person name="Nagpure N.S."/>
            <person name="Sahoo L."/>
            <person name="Das S.P."/>
            <person name="Bit A."/>
            <person name="Patnaik S."/>
            <person name="Meher P.K."/>
            <person name="Jayasankar P."/>
            <person name="Koringa P.G."/>
            <person name="Patel N.V."/>
            <person name="Hinsu A.T."/>
            <person name="Kumar R."/>
            <person name="Pandey M."/>
            <person name="Agarwal S."/>
            <person name="Srivastava S."/>
            <person name="Singh M."/>
            <person name="Iquebal M.A."/>
            <person name="Jaiswal S."/>
            <person name="Angadi U.B."/>
            <person name="Kumar N."/>
            <person name="Raza M."/>
            <person name="Shah T.M."/>
            <person name="Rai A."/>
            <person name="Jena J.K."/>
        </authorList>
    </citation>
    <scope>NUCLEOTIDE SEQUENCE [LARGE SCALE GENOMIC DNA]</scope>
    <source>
        <strain evidence="18">DASCIFA01</strain>
        <tissue evidence="18">Testis</tissue>
    </source>
</reference>
<dbReference type="AlphaFoldDB" id="A0A498LPU9"/>
<keyword evidence="12" id="KW-0446">Lipid-binding</keyword>
<dbReference type="InterPro" id="IPR000648">
    <property type="entry name" value="Oxysterol-bd"/>
</dbReference>
<sequence>MAATLCSKLFPKTGWLPLTQSVRHGSKAVTRHRKPVHFLKQKLMAVTEYIPPIPAAPPGALAPRVRKTEEESALAVLLRKDLETLFKECKMIAVVQNNAINAEDLMVLKHKLKRHNISVKFFPNQVTRSFLSNSVYSNMLPLFVGQTVIIVSKEPKVKEMLQALKHSPQMVLLGACIENTLLSYQGILSYSKLPSMTTIQGELNIKDWEVMDDFPVDLNLAGENMQDANTPGICEGYLMKRRKWPLKGWHKRYFVLDKGILRYSKNQHDFSKGRMHGALDVSLAVMSVNKKARRIDLDAGDILYHMKAKTPELYYIWVTKLSAHRMYKKNEAAHVHNGFLQALSQGTNLTPKNSPMQDMGTSYVGEPVPYVNPAINGKVSAWLQTQEPDICAQELTRCQMELNELQRLVQKLNSLESGQTVNNGDLQRIISMQNLLLDKPKKKGGKIWGHSRTLSRVEALGMLDVKSRHTKIHKLSVSSDSSEESFRTVLQRKSSSLSFRAPSVADSAAEYFDACDELMCPSSSEMSDESGLSDGSSNSEPDEAHAMASRKYRASLSKAPPKQNTIKNTGRRTALPAVCPANSHVGLMTILYNNIGKDLSRVSMPAALNEPVCLLQRLCEELEYSDLLDTASHTDDPYQRMVYIAAFAISGYATAQYRNRYKPFNPVLGETFECIREDRGFRYISEQVSHHPPISACHAESDNFNFWQGIYGDHYEWNKVVTCIHNVLSQQRYLEHYGEVIIRNLKSSVCTCKITFVKSRYWGSDGSKNEVQGQVLDESGNVVHRFGGFWHEGIFCDTLPNPQCIWKPNPQPKNYLIYYGFSSFAMEMNELTPDLKPLLPPTDTRLRPDQRLLEEGKIEETDKKKDEVEEKQRERRKILAKRGEEHIPRFFRKTLDAAGREVWLYNGTYWKIRENPGFASVKNLELWPVSQCSHIVFVFCVTVTFRTPPHDPQTSNTGNTKHRGAT</sequence>
<feature type="domain" description="PH" evidence="17">
    <location>
        <begin position="231"/>
        <end position="326"/>
    </location>
</feature>
<keyword evidence="11 15" id="KW-0445">Lipid transport</keyword>
<dbReference type="Gene3D" id="3.30.70.1730">
    <property type="match status" value="1"/>
</dbReference>
<comment type="subcellular location">
    <subcellularLocation>
        <location evidence="1">Cell membrane</location>
    </subcellularLocation>
    <subcellularLocation>
        <location evidence="2">Cytoplasm</location>
        <location evidence="2">Cytosol</location>
    </subcellularLocation>
    <subcellularLocation>
        <location evidence="3">Endoplasmic reticulum membrane</location>
    </subcellularLocation>
</comment>
<gene>
    <name evidence="18" type="ORF">ROHU_031330</name>
</gene>
<keyword evidence="13" id="KW-0472">Membrane</keyword>
<dbReference type="GO" id="GO:0005789">
    <property type="term" value="C:endoplasmic reticulum membrane"/>
    <property type="evidence" value="ECO:0007669"/>
    <property type="project" value="UniProtKB-SubCell"/>
</dbReference>
<evidence type="ECO:0000256" key="9">
    <source>
        <dbReference type="ARBA" id="ARBA00022553"/>
    </source>
</evidence>
<evidence type="ECO:0000256" key="10">
    <source>
        <dbReference type="ARBA" id="ARBA00022824"/>
    </source>
</evidence>
<dbReference type="Gene3D" id="2.40.160.120">
    <property type="match status" value="2"/>
</dbReference>
<dbReference type="PANTHER" id="PTHR10972:SF146">
    <property type="entry name" value="OXYSTEROL-BINDING PROTEIN"/>
    <property type="match status" value="1"/>
</dbReference>
<dbReference type="FunFam" id="2.40.160.120:FF:000001">
    <property type="entry name" value="Oxysterol-binding protein"/>
    <property type="match status" value="1"/>
</dbReference>
<dbReference type="GO" id="GO:0097038">
    <property type="term" value="C:perinuclear endoplasmic reticulum"/>
    <property type="evidence" value="ECO:0007669"/>
    <property type="project" value="TreeGrafter"/>
</dbReference>
<feature type="compositionally biased region" description="Low complexity" evidence="16">
    <location>
        <begin position="522"/>
        <end position="539"/>
    </location>
</feature>
<dbReference type="GO" id="GO:0120015">
    <property type="term" value="F:sterol transfer activity"/>
    <property type="evidence" value="ECO:0007669"/>
    <property type="project" value="UniProtKB-ARBA"/>
</dbReference>